<dbReference type="Pfam" id="PF04043">
    <property type="entry name" value="PMEI"/>
    <property type="match status" value="1"/>
</dbReference>
<dbReference type="FunFam" id="2.160.20.10:FF:000029">
    <property type="entry name" value="Pectinesterase 4"/>
    <property type="match status" value="1"/>
</dbReference>
<comment type="similarity">
    <text evidence="3">In the N-terminal section; belongs to the PMEI family.</text>
</comment>
<dbReference type="OrthoDB" id="2019149at2759"/>
<evidence type="ECO:0000256" key="7">
    <source>
        <dbReference type="ARBA" id="ARBA00022525"/>
    </source>
</evidence>
<dbReference type="InterPro" id="IPR012334">
    <property type="entry name" value="Pectin_lyas_fold"/>
</dbReference>
<dbReference type="UniPathway" id="UPA00545">
    <property type="reaction ID" value="UER00823"/>
</dbReference>
<evidence type="ECO:0000313" key="15">
    <source>
        <dbReference type="Proteomes" id="UP000653305"/>
    </source>
</evidence>
<feature type="domain" description="Pectinesterase inhibitor" evidence="13">
    <location>
        <begin position="22"/>
        <end position="178"/>
    </location>
</feature>
<evidence type="ECO:0000256" key="2">
    <source>
        <dbReference type="ARBA" id="ARBA00005184"/>
    </source>
</evidence>
<dbReference type="SUPFAM" id="SSF51126">
    <property type="entry name" value="Pectin lyase-like"/>
    <property type="match status" value="1"/>
</dbReference>
<dbReference type="CDD" id="cd15798">
    <property type="entry name" value="PMEI-like_3"/>
    <property type="match status" value="1"/>
</dbReference>
<dbReference type="EMBL" id="BMAC01001121">
    <property type="protein sequence ID" value="GFQ05785.1"/>
    <property type="molecule type" value="Genomic_DNA"/>
</dbReference>
<comment type="caution">
    <text evidence="14">The sequence shown here is derived from an EMBL/GenBank/DDBJ whole genome shotgun (WGS) entry which is preliminary data.</text>
</comment>
<dbReference type="Proteomes" id="UP000653305">
    <property type="component" value="Unassembled WGS sequence"/>
</dbReference>
<dbReference type="Gene3D" id="2.160.20.10">
    <property type="entry name" value="Single-stranded right-handed beta-helix, Pectin lyase-like"/>
    <property type="match status" value="1"/>
</dbReference>
<dbReference type="SMART" id="SM00856">
    <property type="entry name" value="PMEI"/>
    <property type="match status" value="1"/>
</dbReference>
<evidence type="ECO:0000256" key="9">
    <source>
        <dbReference type="ARBA" id="ARBA00023085"/>
    </source>
</evidence>
<organism evidence="14 15">
    <name type="scientific">Phtheirospermum japonicum</name>
    <dbReference type="NCBI Taxonomy" id="374723"/>
    <lineage>
        <taxon>Eukaryota</taxon>
        <taxon>Viridiplantae</taxon>
        <taxon>Streptophyta</taxon>
        <taxon>Embryophyta</taxon>
        <taxon>Tracheophyta</taxon>
        <taxon>Spermatophyta</taxon>
        <taxon>Magnoliopsida</taxon>
        <taxon>eudicotyledons</taxon>
        <taxon>Gunneridae</taxon>
        <taxon>Pentapetalae</taxon>
        <taxon>asterids</taxon>
        <taxon>lamiids</taxon>
        <taxon>Lamiales</taxon>
        <taxon>Orobanchaceae</taxon>
        <taxon>Orobanchaceae incertae sedis</taxon>
        <taxon>Phtheirospermum</taxon>
    </lineage>
</organism>
<evidence type="ECO:0000256" key="3">
    <source>
        <dbReference type="ARBA" id="ARBA00006027"/>
    </source>
</evidence>
<keyword evidence="12" id="KW-0732">Signal</keyword>
<dbReference type="GO" id="GO:0045490">
    <property type="term" value="P:pectin catabolic process"/>
    <property type="evidence" value="ECO:0007669"/>
    <property type="project" value="UniProtKB-UniPathway"/>
</dbReference>
<keyword evidence="6" id="KW-0134">Cell wall</keyword>
<dbReference type="GO" id="GO:0004857">
    <property type="term" value="F:enzyme inhibitor activity"/>
    <property type="evidence" value="ECO:0007669"/>
    <property type="project" value="InterPro"/>
</dbReference>
<evidence type="ECO:0000256" key="8">
    <source>
        <dbReference type="ARBA" id="ARBA00022801"/>
    </source>
</evidence>
<feature type="signal peptide" evidence="12">
    <location>
        <begin position="1"/>
        <end position="21"/>
    </location>
</feature>
<gene>
    <name evidence="14" type="ORF">PHJA_002722600</name>
</gene>
<name>A0A830DAZ5_9LAMI</name>
<accession>A0A830DAZ5</accession>
<evidence type="ECO:0000256" key="11">
    <source>
        <dbReference type="ARBA" id="ARBA00047928"/>
    </source>
</evidence>
<keyword evidence="9" id="KW-0063">Aspartyl esterase</keyword>
<evidence type="ECO:0000256" key="1">
    <source>
        <dbReference type="ARBA" id="ARBA00004191"/>
    </source>
</evidence>
<dbReference type="AlphaFoldDB" id="A0A830DAZ5"/>
<dbReference type="NCBIfam" id="TIGR01614">
    <property type="entry name" value="PME_inhib"/>
    <property type="match status" value="1"/>
</dbReference>
<sequence length="491" mass="54848">MAHFFSLKLLFFFFFFSLSLASRLQVIHEACKASRDPPACEDLFSHSSSVYNLPPNATALEVIQFALNLTTGYIHKGRVFAQKILHASTGNLNRSNAATSCLDMLDYSKYRINMVGPALTRRQKLMKEARAWMSAALVYQYDCWSALKKTGLWHPPLTERDGFWEHVSRSHGSWSGAIPAGLKENVTVCRGAGCAYTTVQEAVDASPNNTEPGKWFLIRIRAGLYEETVRVPLEKKNVVFLGDGMGKTVISGSMNVGQPGMSTYNSATIGVVGDRFMASNLTIKNIAGSDAHQAVAFRSDSDQSVMENCEFIGNQDTLFANSLRQYYKSCHIQGNVDFIFGNAAAFFQDCLILVAPRQLNPENGGEQNVVTAQGRTDPGQSTGLVFQNSVINGTKAYMDLYYKNPKLRQTFLGRPWKEYSRTVFIRCTLEALISKDGWMPWKDDFALRTLYYGEFKNRGPGSNRSKRVPWSTQIPTHHVASYSVQNFIQAN</sequence>
<feature type="chain" id="PRO_5032708442" description="pectinesterase" evidence="12">
    <location>
        <begin position="22"/>
        <end position="491"/>
    </location>
</feature>
<evidence type="ECO:0000256" key="12">
    <source>
        <dbReference type="SAM" id="SignalP"/>
    </source>
</evidence>
<evidence type="ECO:0000259" key="13">
    <source>
        <dbReference type="SMART" id="SM00856"/>
    </source>
</evidence>
<keyword evidence="15" id="KW-1185">Reference proteome</keyword>
<comment type="similarity">
    <text evidence="4">In the C-terminal section; belongs to the pectinesterase family.</text>
</comment>
<reference evidence="14" key="1">
    <citation type="submission" date="2020-07" db="EMBL/GenBank/DDBJ databases">
        <title>Ethylene signaling mediates host invasion by parasitic plants.</title>
        <authorList>
            <person name="Yoshida S."/>
        </authorList>
    </citation>
    <scope>NUCLEOTIDE SEQUENCE</scope>
    <source>
        <strain evidence="14">Okayama</strain>
    </source>
</reference>
<evidence type="ECO:0000256" key="6">
    <source>
        <dbReference type="ARBA" id="ARBA00022512"/>
    </source>
</evidence>
<keyword evidence="10" id="KW-0961">Cell wall biogenesis/degradation</keyword>
<comment type="catalytic activity">
    <reaction evidence="11">
        <text>[(1-&gt;4)-alpha-D-galacturonosyl methyl ester](n) + n H2O = [(1-&gt;4)-alpha-D-galacturonosyl](n) + n methanol + n H(+)</text>
        <dbReference type="Rhea" id="RHEA:22380"/>
        <dbReference type="Rhea" id="RHEA-COMP:14570"/>
        <dbReference type="Rhea" id="RHEA-COMP:14573"/>
        <dbReference type="ChEBI" id="CHEBI:15377"/>
        <dbReference type="ChEBI" id="CHEBI:15378"/>
        <dbReference type="ChEBI" id="CHEBI:17790"/>
        <dbReference type="ChEBI" id="CHEBI:140522"/>
        <dbReference type="ChEBI" id="CHEBI:140523"/>
        <dbReference type="EC" id="3.1.1.11"/>
    </reaction>
</comment>
<dbReference type="PANTHER" id="PTHR31707">
    <property type="entry name" value="PECTINESTERASE"/>
    <property type="match status" value="1"/>
</dbReference>
<evidence type="ECO:0000256" key="10">
    <source>
        <dbReference type="ARBA" id="ARBA00023316"/>
    </source>
</evidence>
<dbReference type="InterPro" id="IPR011050">
    <property type="entry name" value="Pectin_lyase_fold/virulence"/>
</dbReference>
<protein>
    <recommendedName>
        <fullName evidence="5">pectinesterase</fullName>
        <ecNumber evidence="5">3.1.1.11</ecNumber>
    </recommendedName>
</protein>
<proteinExistence type="inferred from homology"/>
<evidence type="ECO:0000256" key="4">
    <source>
        <dbReference type="ARBA" id="ARBA00007786"/>
    </source>
</evidence>
<keyword evidence="8" id="KW-0378">Hydrolase</keyword>
<comment type="pathway">
    <text evidence="2">Glycan metabolism; pectin degradation; 2-dehydro-3-deoxy-D-gluconate from pectin: step 1/5.</text>
</comment>
<dbReference type="InterPro" id="IPR000070">
    <property type="entry name" value="Pectinesterase_cat"/>
</dbReference>
<dbReference type="GO" id="GO:0042545">
    <property type="term" value="P:cell wall modification"/>
    <property type="evidence" value="ECO:0007669"/>
    <property type="project" value="InterPro"/>
</dbReference>
<dbReference type="InterPro" id="IPR006501">
    <property type="entry name" value="Pectinesterase_inhib_dom"/>
</dbReference>
<dbReference type="GO" id="GO:0030599">
    <property type="term" value="F:pectinesterase activity"/>
    <property type="evidence" value="ECO:0007669"/>
    <property type="project" value="UniProtKB-EC"/>
</dbReference>
<dbReference type="SUPFAM" id="SSF101148">
    <property type="entry name" value="Plant invertase/pectin methylesterase inhibitor"/>
    <property type="match status" value="1"/>
</dbReference>
<dbReference type="InterPro" id="IPR035513">
    <property type="entry name" value="Invertase/methylesterase_inhib"/>
</dbReference>
<dbReference type="EC" id="3.1.1.11" evidence="5"/>
<evidence type="ECO:0000313" key="14">
    <source>
        <dbReference type="EMBL" id="GFQ05785.1"/>
    </source>
</evidence>
<dbReference type="Gene3D" id="1.20.140.40">
    <property type="entry name" value="Invertase/pectin methylesterase inhibitor family protein"/>
    <property type="match status" value="1"/>
</dbReference>
<comment type="subcellular location">
    <subcellularLocation>
        <location evidence="1">Secreted</location>
        <location evidence="1">Cell wall</location>
    </subcellularLocation>
</comment>
<keyword evidence="7" id="KW-0964">Secreted</keyword>
<dbReference type="Pfam" id="PF01095">
    <property type="entry name" value="Pectinesterase"/>
    <property type="match status" value="1"/>
</dbReference>
<evidence type="ECO:0000256" key="5">
    <source>
        <dbReference type="ARBA" id="ARBA00013229"/>
    </source>
</evidence>